<dbReference type="InterPro" id="IPR026881">
    <property type="entry name" value="WYL_dom"/>
</dbReference>
<gene>
    <name evidence="4" type="primary">yobV</name>
    <name evidence="4" type="ORF">BN8_01904</name>
</gene>
<accession>I2GG42</accession>
<dbReference type="PANTHER" id="PTHR34580">
    <property type="match status" value="1"/>
</dbReference>
<evidence type="ECO:0000256" key="2">
    <source>
        <dbReference type="ARBA" id="ARBA00023163"/>
    </source>
</evidence>
<dbReference type="PROSITE" id="PS52050">
    <property type="entry name" value="WYL"/>
    <property type="match status" value="1"/>
</dbReference>
<protein>
    <submittedName>
        <fullName evidence="4">Putative HTH-type transcriptional regulator yobV</fullName>
    </submittedName>
</protein>
<name>I2GG42_9BACT</name>
<dbReference type="Pfam" id="PF13280">
    <property type="entry name" value="WYL"/>
    <property type="match status" value="1"/>
</dbReference>
<dbReference type="InterPro" id="IPR051534">
    <property type="entry name" value="CBASS_pafABC_assoc_protein"/>
</dbReference>
<evidence type="ECO:0000313" key="5">
    <source>
        <dbReference type="Proteomes" id="UP000009309"/>
    </source>
</evidence>
<comment type="caution">
    <text evidence="4">The sequence shown here is derived from an EMBL/GenBank/DDBJ whole genome shotgun (WGS) entry which is preliminary data.</text>
</comment>
<dbReference type="EMBL" id="CAIT01000006">
    <property type="protein sequence ID" value="CCH52867.1"/>
    <property type="molecule type" value="Genomic_DNA"/>
</dbReference>
<keyword evidence="1" id="KW-0805">Transcription regulation</keyword>
<reference evidence="4 5" key="1">
    <citation type="journal article" date="2012" name="J. Bacteriol.">
        <title>Genome Sequence of the Filamentous Bacterium Fibrisoma limi BUZ 3T.</title>
        <authorList>
            <person name="Filippini M."/>
            <person name="Qi W."/>
            <person name="Jaenicke S."/>
            <person name="Goesmann A."/>
            <person name="Smits T.H."/>
            <person name="Bagheri H.C."/>
        </authorList>
    </citation>
    <scope>NUCLEOTIDE SEQUENCE [LARGE SCALE GENOMIC DNA]</scope>
    <source>
        <strain evidence="5">BUZ 3T</strain>
    </source>
</reference>
<proteinExistence type="predicted"/>
<dbReference type="eggNOG" id="COG2378">
    <property type="taxonomic scope" value="Bacteria"/>
</dbReference>
<dbReference type="InterPro" id="IPR013196">
    <property type="entry name" value="HTH_11"/>
</dbReference>
<feature type="domain" description="HTH deoR-type" evidence="3">
    <location>
        <begin position="10"/>
        <end position="65"/>
    </location>
</feature>
<dbReference type="AlphaFoldDB" id="I2GG42"/>
<dbReference type="Pfam" id="PF08279">
    <property type="entry name" value="HTH_11"/>
    <property type="match status" value="1"/>
</dbReference>
<dbReference type="InterPro" id="IPR036390">
    <property type="entry name" value="WH_DNA-bd_sf"/>
</dbReference>
<dbReference type="Proteomes" id="UP000009309">
    <property type="component" value="Unassembled WGS sequence"/>
</dbReference>
<evidence type="ECO:0000259" key="3">
    <source>
        <dbReference type="PROSITE" id="PS51000"/>
    </source>
</evidence>
<evidence type="ECO:0000256" key="1">
    <source>
        <dbReference type="ARBA" id="ARBA00023015"/>
    </source>
</evidence>
<sequence length="233" mass="26896">MLMNNNETKRLSRLIAILTQLQTKRRLTAVELANRFSVSVRTIYRDMKSLEQAGVPIATEEGKGYNLLEGYRLPPIMFTEDEANAIVTAGQLIAQNKDASFVRDYAEAVNKIKAVLRYNTREKANLLADRMKFYQNPQLERSSDYLSILQKALTNFNPVKIAYLSLGNERSVRVVEPFALLNTQENWLLVGWCHLRNAYRIFRLDRIETMTVLPETFEPHKLTLADYFSSLEK</sequence>
<keyword evidence="2" id="KW-0804">Transcription</keyword>
<keyword evidence="5" id="KW-1185">Reference proteome</keyword>
<dbReference type="PANTHER" id="PTHR34580:SF1">
    <property type="entry name" value="PROTEIN PAFC"/>
    <property type="match status" value="1"/>
</dbReference>
<dbReference type="SUPFAM" id="SSF46785">
    <property type="entry name" value="Winged helix' DNA-binding domain"/>
    <property type="match status" value="1"/>
</dbReference>
<dbReference type="STRING" id="1185876.BN8_01904"/>
<dbReference type="InterPro" id="IPR001034">
    <property type="entry name" value="DeoR_HTH"/>
</dbReference>
<dbReference type="PROSITE" id="PS51000">
    <property type="entry name" value="HTH_DEOR_2"/>
    <property type="match status" value="1"/>
</dbReference>
<dbReference type="GO" id="GO:0003700">
    <property type="term" value="F:DNA-binding transcription factor activity"/>
    <property type="evidence" value="ECO:0007669"/>
    <property type="project" value="InterPro"/>
</dbReference>
<dbReference type="InterPro" id="IPR036388">
    <property type="entry name" value="WH-like_DNA-bd_sf"/>
</dbReference>
<dbReference type="Gene3D" id="1.10.10.10">
    <property type="entry name" value="Winged helix-like DNA-binding domain superfamily/Winged helix DNA-binding domain"/>
    <property type="match status" value="1"/>
</dbReference>
<organism evidence="4 5">
    <name type="scientific">Fibrisoma limi BUZ 3</name>
    <dbReference type="NCBI Taxonomy" id="1185876"/>
    <lineage>
        <taxon>Bacteria</taxon>
        <taxon>Pseudomonadati</taxon>
        <taxon>Bacteroidota</taxon>
        <taxon>Cytophagia</taxon>
        <taxon>Cytophagales</taxon>
        <taxon>Spirosomataceae</taxon>
        <taxon>Fibrisoma</taxon>
    </lineage>
</organism>
<evidence type="ECO:0000313" key="4">
    <source>
        <dbReference type="EMBL" id="CCH52867.1"/>
    </source>
</evidence>